<feature type="non-terminal residue" evidence="10">
    <location>
        <position position="463"/>
    </location>
</feature>
<comment type="subcellular location">
    <subcellularLocation>
        <location evidence="1">Cell membrane</location>
        <topology evidence="1">Multi-pass membrane protein</topology>
    </subcellularLocation>
</comment>
<dbReference type="SUPFAM" id="SSF103473">
    <property type="entry name" value="MFS general substrate transporter"/>
    <property type="match status" value="2"/>
</dbReference>
<dbReference type="GO" id="GO:0005886">
    <property type="term" value="C:plasma membrane"/>
    <property type="evidence" value="ECO:0007669"/>
    <property type="project" value="UniProtKB-SubCell"/>
</dbReference>
<dbReference type="InterPro" id="IPR020846">
    <property type="entry name" value="MFS_dom"/>
</dbReference>
<protein>
    <recommendedName>
        <fullName evidence="9">Major facilitator superfamily (MFS) profile domain-containing protein</fullName>
    </recommendedName>
</protein>
<proteinExistence type="predicted"/>
<feature type="transmembrane region" description="Helical" evidence="8">
    <location>
        <begin position="301"/>
        <end position="320"/>
    </location>
</feature>
<feature type="transmembrane region" description="Helical" evidence="8">
    <location>
        <begin position="45"/>
        <end position="65"/>
    </location>
</feature>
<evidence type="ECO:0000256" key="8">
    <source>
        <dbReference type="SAM" id="Phobius"/>
    </source>
</evidence>
<evidence type="ECO:0000256" key="4">
    <source>
        <dbReference type="ARBA" id="ARBA00022692"/>
    </source>
</evidence>
<dbReference type="Gene3D" id="1.20.1250.20">
    <property type="entry name" value="MFS general substrate transporter like domains"/>
    <property type="match status" value="2"/>
</dbReference>
<feature type="domain" description="Major facilitator superfamily (MFS) profile" evidence="9">
    <location>
        <begin position="235"/>
        <end position="463"/>
    </location>
</feature>
<dbReference type="InterPro" id="IPR036259">
    <property type="entry name" value="MFS_trans_sf"/>
</dbReference>
<keyword evidence="2" id="KW-0813">Transport</keyword>
<gene>
    <name evidence="10" type="ORF">PGLA2088_LOCUS3710</name>
</gene>
<evidence type="ECO:0000259" key="9">
    <source>
        <dbReference type="PROSITE" id="PS50850"/>
    </source>
</evidence>
<organism evidence="10 11">
    <name type="scientific">Polarella glacialis</name>
    <name type="common">Dinoflagellate</name>
    <dbReference type="NCBI Taxonomy" id="89957"/>
    <lineage>
        <taxon>Eukaryota</taxon>
        <taxon>Sar</taxon>
        <taxon>Alveolata</taxon>
        <taxon>Dinophyceae</taxon>
        <taxon>Suessiales</taxon>
        <taxon>Suessiaceae</taxon>
        <taxon>Polarella</taxon>
    </lineage>
</organism>
<keyword evidence="3" id="KW-1003">Cell membrane</keyword>
<keyword evidence="5 8" id="KW-1133">Transmembrane helix</keyword>
<dbReference type="Proteomes" id="UP000626109">
    <property type="component" value="Unassembled WGS sequence"/>
</dbReference>
<evidence type="ECO:0000256" key="6">
    <source>
        <dbReference type="ARBA" id="ARBA00023136"/>
    </source>
</evidence>
<feature type="transmembrane region" description="Helical" evidence="8">
    <location>
        <begin position="168"/>
        <end position="185"/>
    </location>
</feature>
<dbReference type="PANTHER" id="PTHR23517:SF3">
    <property type="entry name" value="INTEGRAL MEMBRANE TRANSPORT PROTEIN"/>
    <property type="match status" value="1"/>
</dbReference>
<dbReference type="GO" id="GO:0022857">
    <property type="term" value="F:transmembrane transporter activity"/>
    <property type="evidence" value="ECO:0007669"/>
    <property type="project" value="InterPro"/>
</dbReference>
<dbReference type="PROSITE" id="PS50850">
    <property type="entry name" value="MFS"/>
    <property type="match status" value="1"/>
</dbReference>
<feature type="transmembrane region" description="Helical" evidence="8">
    <location>
        <begin position="114"/>
        <end position="130"/>
    </location>
</feature>
<feature type="region of interest" description="Disordered" evidence="7">
    <location>
        <begin position="442"/>
        <end position="463"/>
    </location>
</feature>
<dbReference type="InterPro" id="IPR050171">
    <property type="entry name" value="MFS_Transporters"/>
</dbReference>
<evidence type="ECO:0000256" key="3">
    <source>
        <dbReference type="ARBA" id="ARBA00022475"/>
    </source>
</evidence>
<feature type="transmembrane region" description="Helical" evidence="8">
    <location>
        <begin position="374"/>
        <end position="390"/>
    </location>
</feature>
<name>A0A813I548_POLGL</name>
<feature type="transmembrane region" description="Helical" evidence="8">
    <location>
        <begin position="235"/>
        <end position="255"/>
    </location>
</feature>
<dbReference type="AlphaFoldDB" id="A0A813I548"/>
<dbReference type="Pfam" id="PF07690">
    <property type="entry name" value="MFS_1"/>
    <property type="match status" value="1"/>
</dbReference>
<accession>A0A813I548</accession>
<feature type="transmembrane region" description="Helical" evidence="8">
    <location>
        <begin position="402"/>
        <end position="423"/>
    </location>
</feature>
<dbReference type="EMBL" id="CAJNNW010003244">
    <property type="protein sequence ID" value="CAE8645206.1"/>
    <property type="molecule type" value="Genomic_DNA"/>
</dbReference>
<feature type="transmembrane region" description="Helical" evidence="8">
    <location>
        <begin position="77"/>
        <end position="94"/>
    </location>
</feature>
<evidence type="ECO:0000256" key="2">
    <source>
        <dbReference type="ARBA" id="ARBA00022448"/>
    </source>
</evidence>
<keyword evidence="6 8" id="KW-0472">Membrane</keyword>
<evidence type="ECO:0000256" key="1">
    <source>
        <dbReference type="ARBA" id="ARBA00004651"/>
    </source>
</evidence>
<sequence length="463" mass="46912">LRANARQVCLHLALVSLIGFVLKLVLLPEAILAKKRAAGGGAGNGVSFLIFFGCAKSLAGLAAGVSADCLGRKRACVIGWMFGLALLPAVVLGTETSSWMAFRAADALLGVQQGLTWGLNIICLMDLLGPEGRGMASGMSNAMGYLASAAAAPPAAALAGDAYGEREICALLGVCVFLGMGLVCISKDTAPWVRLEQRGARNVLDLTPGLPILDMSHKPTQQSLFVSMSGCGSKAAAACALGGLTVNAATALIWGPLVPWCREQGSISLPAIGFIESAHSVAKVLGMLVGGLLVDRCSPRPVAVTAMTLLVAGLGLVVSITRGKPTEADLLMASGAVGLAVGLAFPALAVASCNAAPTAHRAAAYGGYRMWRDFGYAAGGILSNFWIGGAEDAGSGLRSATLGVALLSISAALALALALPPACGSSSSSARESEAVQLVDANSSWGSSSAVHGDNLWRQLPES</sequence>
<dbReference type="InterPro" id="IPR011701">
    <property type="entry name" value="MFS"/>
</dbReference>
<keyword evidence="4 8" id="KW-0812">Transmembrane</keyword>
<feature type="transmembrane region" description="Helical" evidence="8">
    <location>
        <begin position="267"/>
        <end position="294"/>
    </location>
</feature>
<feature type="transmembrane region" description="Helical" evidence="8">
    <location>
        <begin position="332"/>
        <end position="353"/>
    </location>
</feature>
<evidence type="ECO:0000313" key="10">
    <source>
        <dbReference type="EMBL" id="CAE8645206.1"/>
    </source>
</evidence>
<evidence type="ECO:0000256" key="5">
    <source>
        <dbReference type="ARBA" id="ARBA00022989"/>
    </source>
</evidence>
<evidence type="ECO:0000256" key="7">
    <source>
        <dbReference type="SAM" id="MobiDB-lite"/>
    </source>
</evidence>
<comment type="caution">
    <text evidence="10">The sequence shown here is derived from an EMBL/GenBank/DDBJ whole genome shotgun (WGS) entry which is preliminary data.</text>
</comment>
<reference evidence="10" key="1">
    <citation type="submission" date="2021-02" db="EMBL/GenBank/DDBJ databases">
        <authorList>
            <person name="Dougan E. K."/>
            <person name="Rhodes N."/>
            <person name="Thang M."/>
            <person name="Chan C."/>
        </authorList>
    </citation>
    <scope>NUCLEOTIDE SEQUENCE</scope>
</reference>
<feature type="transmembrane region" description="Helical" evidence="8">
    <location>
        <begin position="12"/>
        <end position="33"/>
    </location>
</feature>
<evidence type="ECO:0000313" key="11">
    <source>
        <dbReference type="Proteomes" id="UP000626109"/>
    </source>
</evidence>
<dbReference type="PANTHER" id="PTHR23517">
    <property type="entry name" value="RESISTANCE PROTEIN MDTM, PUTATIVE-RELATED-RELATED"/>
    <property type="match status" value="1"/>
</dbReference>